<dbReference type="Proteomes" id="UP001321582">
    <property type="component" value="Chromosome"/>
</dbReference>
<dbReference type="EMBL" id="AP027059">
    <property type="protein sequence ID" value="BDU51050.1"/>
    <property type="molecule type" value="Genomic_DNA"/>
</dbReference>
<dbReference type="PROSITE" id="PS51257">
    <property type="entry name" value="PROKAR_LIPOPROTEIN"/>
    <property type="match status" value="1"/>
</dbReference>
<feature type="chain" id="PRO_5043504866" description="Lipoprotein" evidence="1">
    <location>
        <begin position="20"/>
        <end position="139"/>
    </location>
</feature>
<protein>
    <recommendedName>
        <fullName evidence="4">Lipoprotein</fullName>
    </recommendedName>
</protein>
<keyword evidence="1" id="KW-0732">Signal</keyword>
<organism evidence="2 3">
    <name type="scientific">Haliovirga abyssi</name>
    <dbReference type="NCBI Taxonomy" id="2996794"/>
    <lineage>
        <taxon>Bacteria</taxon>
        <taxon>Fusobacteriati</taxon>
        <taxon>Fusobacteriota</taxon>
        <taxon>Fusobacteriia</taxon>
        <taxon>Fusobacteriales</taxon>
        <taxon>Haliovirgaceae</taxon>
        <taxon>Haliovirga</taxon>
    </lineage>
</organism>
<dbReference type="RefSeq" id="WP_307903895.1">
    <property type="nucleotide sequence ID" value="NZ_AP027059.1"/>
</dbReference>
<evidence type="ECO:0000256" key="1">
    <source>
        <dbReference type="SAM" id="SignalP"/>
    </source>
</evidence>
<evidence type="ECO:0000313" key="3">
    <source>
        <dbReference type="Proteomes" id="UP001321582"/>
    </source>
</evidence>
<dbReference type="KEGG" id="haby:HLVA_16190"/>
<feature type="signal peptide" evidence="1">
    <location>
        <begin position="1"/>
        <end position="19"/>
    </location>
</feature>
<keyword evidence="3" id="KW-1185">Reference proteome</keyword>
<reference evidence="2 3" key="1">
    <citation type="submission" date="2022-11" db="EMBL/GenBank/DDBJ databases">
        <title>Haliovirga abyssi gen. nov., sp. nov., a mesophilic fermentative bacterium isolated from the Iheya North hydrothermal field and the proposal of Haliovirgaceae fam. nov.</title>
        <authorList>
            <person name="Miyazaki U."/>
            <person name="Tame A."/>
            <person name="Miyazaki J."/>
            <person name="Takai K."/>
            <person name="Sawayama S."/>
            <person name="Kitajima M."/>
            <person name="Okamoto A."/>
            <person name="Nakagawa S."/>
        </authorList>
    </citation>
    <scope>NUCLEOTIDE SEQUENCE [LARGE SCALE GENOMIC DNA]</scope>
    <source>
        <strain evidence="2 3">IC12</strain>
    </source>
</reference>
<dbReference type="AlphaFoldDB" id="A0AAU9DZP8"/>
<dbReference type="Gene3D" id="3.10.28.20">
    <property type="entry name" value="Acetamidase/Formamidase-like domains"/>
    <property type="match status" value="1"/>
</dbReference>
<sequence length="139" mass="15465">MKKAGIVIFIMLLSLVGCSSMNSKGNSFKNENSSNKMPNWVFNSTLNGKYKLAGIGVSKRTIDGTTRQREIAISRAIDEISKQMGIKVSNRSLSHATKSESSFEQYSLQTVEGKTVNAVINGMWYNKDTGELYIWMVVK</sequence>
<evidence type="ECO:0008006" key="4">
    <source>
        <dbReference type="Google" id="ProtNLM"/>
    </source>
</evidence>
<gene>
    <name evidence="2" type="ORF">HLVA_16190</name>
</gene>
<evidence type="ECO:0000313" key="2">
    <source>
        <dbReference type="EMBL" id="BDU51050.1"/>
    </source>
</evidence>
<accession>A0AAU9DZP8</accession>
<name>A0AAU9DZP8_9FUSO</name>
<proteinExistence type="predicted"/>